<name>A0ABN6D9E3_9BURK</name>
<dbReference type="Proteomes" id="UP000824366">
    <property type="component" value="Chromosome"/>
</dbReference>
<evidence type="ECO:0000313" key="1">
    <source>
        <dbReference type="EMBL" id="BCO26618.1"/>
    </source>
</evidence>
<gene>
    <name evidence="1" type="ORF">MIZ03_1501</name>
</gene>
<keyword evidence="2" id="KW-1185">Reference proteome</keyword>
<sequence>MFMGWMSQYATSDVSGEVSKFLTPETQALFRKGSVSTERHTVKASSDQQPFIGLNEHLRLIAAKRGCTQ</sequence>
<accession>A0ABN6D9E3</accession>
<organism evidence="1 2">
    <name type="scientific">Rhodoferax lithotrophicus</name>
    <dbReference type="NCBI Taxonomy" id="2798804"/>
    <lineage>
        <taxon>Bacteria</taxon>
        <taxon>Pseudomonadati</taxon>
        <taxon>Pseudomonadota</taxon>
        <taxon>Betaproteobacteria</taxon>
        <taxon>Burkholderiales</taxon>
        <taxon>Comamonadaceae</taxon>
        <taxon>Rhodoferax</taxon>
    </lineage>
</organism>
<evidence type="ECO:0000313" key="2">
    <source>
        <dbReference type="Proteomes" id="UP000824366"/>
    </source>
</evidence>
<protein>
    <submittedName>
        <fullName evidence="1">Uncharacterized protein</fullName>
    </submittedName>
</protein>
<dbReference type="EMBL" id="AP024238">
    <property type="protein sequence ID" value="BCO26618.1"/>
    <property type="molecule type" value="Genomic_DNA"/>
</dbReference>
<proteinExistence type="predicted"/>
<reference evidence="1 2" key="1">
    <citation type="journal article" date="2021" name="Microbiol. Spectr.">
        <title>A Single Bacterium Capable of Oxidation and Reduction of Iron at Circumneutral pH.</title>
        <authorList>
            <person name="Kato S."/>
            <person name="Ohkuma M."/>
        </authorList>
    </citation>
    <scope>NUCLEOTIDE SEQUENCE [LARGE SCALE GENOMIC DNA]</scope>
    <source>
        <strain evidence="1 2">MIZ03</strain>
    </source>
</reference>